<keyword evidence="6" id="KW-0862">Zinc</keyword>
<dbReference type="AlphaFoldDB" id="A0A3N0VH04"/>
<evidence type="ECO:0000256" key="2">
    <source>
        <dbReference type="ARBA" id="ARBA00022670"/>
    </source>
</evidence>
<evidence type="ECO:0000313" key="9">
    <source>
        <dbReference type="EMBL" id="ROH91940.1"/>
    </source>
</evidence>
<feature type="domain" description="Peptidase M28" evidence="8">
    <location>
        <begin position="311"/>
        <end position="528"/>
    </location>
</feature>
<dbReference type="PANTHER" id="PTHR12147">
    <property type="entry name" value="METALLOPEPTIDASE M28 FAMILY MEMBER"/>
    <property type="match status" value="1"/>
</dbReference>
<keyword evidence="5 9" id="KW-0378">Hydrolase</keyword>
<dbReference type="SUPFAM" id="SSF53187">
    <property type="entry name" value="Zn-dependent exopeptidases"/>
    <property type="match status" value="1"/>
</dbReference>
<organism evidence="9 10">
    <name type="scientific">Stagnimonas aquatica</name>
    <dbReference type="NCBI Taxonomy" id="2689987"/>
    <lineage>
        <taxon>Bacteria</taxon>
        <taxon>Pseudomonadati</taxon>
        <taxon>Pseudomonadota</taxon>
        <taxon>Gammaproteobacteria</taxon>
        <taxon>Nevskiales</taxon>
        <taxon>Nevskiaceae</taxon>
        <taxon>Stagnimonas</taxon>
    </lineage>
</organism>
<dbReference type="Pfam" id="PF04389">
    <property type="entry name" value="Peptidase_M28"/>
    <property type="match status" value="1"/>
</dbReference>
<dbReference type="InterPro" id="IPR045175">
    <property type="entry name" value="M28_fam"/>
</dbReference>
<keyword evidence="1" id="KW-0031">Aminopeptidase</keyword>
<feature type="signal peptide" evidence="7">
    <location>
        <begin position="1"/>
        <end position="18"/>
    </location>
</feature>
<dbReference type="EMBL" id="RJVO01000002">
    <property type="protein sequence ID" value="ROH91940.1"/>
    <property type="molecule type" value="Genomic_DNA"/>
</dbReference>
<dbReference type="InterPro" id="IPR046450">
    <property type="entry name" value="PA_dom_sf"/>
</dbReference>
<gene>
    <name evidence="9" type="ORF">ED208_06095</name>
</gene>
<dbReference type="Gene3D" id="3.40.630.10">
    <property type="entry name" value="Zn peptidases"/>
    <property type="match status" value="2"/>
</dbReference>
<evidence type="ECO:0000256" key="7">
    <source>
        <dbReference type="SAM" id="SignalP"/>
    </source>
</evidence>
<dbReference type="SUPFAM" id="SSF52025">
    <property type="entry name" value="PA domain"/>
    <property type="match status" value="1"/>
</dbReference>
<proteinExistence type="predicted"/>
<protein>
    <submittedName>
        <fullName evidence="9">M20/M25/M40 family metallo-hydrolase</fullName>
    </submittedName>
</protein>
<dbReference type="RefSeq" id="WP_123210984.1">
    <property type="nucleotide sequence ID" value="NZ_RJVO01000002.1"/>
</dbReference>
<evidence type="ECO:0000256" key="5">
    <source>
        <dbReference type="ARBA" id="ARBA00022801"/>
    </source>
</evidence>
<evidence type="ECO:0000256" key="1">
    <source>
        <dbReference type="ARBA" id="ARBA00022438"/>
    </source>
</evidence>
<keyword evidence="3" id="KW-0479">Metal-binding</keyword>
<dbReference type="Proteomes" id="UP000282106">
    <property type="component" value="Unassembled WGS sequence"/>
</dbReference>
<dbReference type="GO" id="GO:0008235">
    <property type="term" value="F:metalloexopeptidase activity"/>
    <property type="evidence" value="ECO:0007669"/>
    <property type="project" value="InterPro"/>
</dbReference>
<dbReference type="GO" id="GO:0004177">
    <property type="term" value="F:aminopeptidase activity"/>
    <property type="evidence" value="ECO:0007669"/>
    <property type="project" value="UniProtKB-KW"/>
</dbReference>
<evidence type="ECO:0000256" key="3">
    <source>
        <dbReference type="ARBA" id="ARBA00022723"/>
    </source>
</evidence>
<evidence type="ECO:0000256" key="4">
    <source>
        <dbReference type="ARBA" id="ARBA00022729"/>
    </source>
</evidence>
<sequence length="565" mass="60814">MLKKLSLAALTAGFVACAAPTPYPLPEPATPPEQIAAQAISAAGLGRHIGVLASDAFEGRLPGTPGEDKTVAYLSEQFKALGLQAGNPDGRYVQDVPLVGINGTPTLSFQAGKTTLAMTPGKDFVAATARFLPEVTVSNSNLVFVGYGVQAPEYDWDDYKGLNVKGKTLVMLINDPPVRGADGQLDPKKFAGKGMTYYGRWTYKFEIGSKLGAAAVIIVHETEPAAYPWSVVEHSWTGEQFELAAPDKNMSRVPVQAWITVDKARELFAAGGRDYDELKQDAAHPNFQPVSIKAKANFSIRNEVRTVESHNIVARLPGSDPKLAAETVIYTAHWDHLGRDSHLQGDQIFNGAVDNASGVAGLLEIAKAYKALPSAPKRSVLFLAVTAEEQGLLGSRHYAKNPLYPLPLTSAVINMDALNPWGPTKDLQVVGSGQTTLEDTLAAVLADRGRITVPDAQPEKGSYYRSDQFEFAKVGVPGLYACRGSQAIGQPEGWLAEKNKVFTSNSYHNVSDEVREDWNLDGAAQDMQALFEVGYRLAQGTASAEWKPGSEFKAIREASLASWAP</sequence>
<dbReference type="InParanoid" id="A0A3N0VH04"/>
<dbReference type="GO" id="GO:0006508">
    <property type="term" value="P:proteolysis"/>
    <property type="evidence" value="ECO:0007669"/>
    <property type="project" value="UniProtKB-KW"/>
</dbReference>
<dbReference type="GO" id="GO:0046872">
    <property type="term" value="F:metal ion binding"/>
    <property type="evidence" value="ECO:0007669"/>
    <property type="project" value="UniProtKB-KW"/>
</dbReference>
<reference evidence="9 10" key="1">
    <citation type="submission" date="2018-10" db="EMBL/GenBank/DDBJ databases">
        <authorList>
            <person name="Chen W.-M."/>
        </authorList>
    </citation>
    <scope>NUCLEOTIDE SEQUENCE [LARGE SCALE GENOMIC DNA]</scope>
    <source>
        <strain evidence="9 10">THS-13</strain>
    </source>
</reference>
<name>A0A3N0VH04_9GAMM</name>
<feature type="chain" id="PRO_5017984897" evidence="7">
    <location>
        <begin position="19"/>
        <end position="565"/>
    </location>
</feature>
<keyword evidence="4 7" id="KW-0732">Signal</keyword>
<comment type="caution">
    <text evidence="9">The sequence shown here is derived from an EMBL/GenBank/DDBJ whole genome shotgun (WGS) entry which is preliminary data.</text>
</comment>
<dbReference type="PANTHER" id="PTHR12147:SF56">
    <property type="entry name" value="AMINOPEPTIDASE YDR415C-RELATED"/>
    <property type="match status" value="1"/>
</dbReference>
<keyword evidence="10" id="KW-1185">Reference proteome</keyword>
<evidence type="ECO:0000256" key="6">
    <source>
        <dbReference type="ARBA" id="ARBA00022833"/>
    </source>
</evidence>
<keyword evidence="2" id="KW-0645">Protease</keyword>
<dbReference type="InterPro" id="IPR007484">
    <property type="entry name" value="Peptidase_M28"/>
</dbReference>
<accession>A0A3N0VH04</accession>
<evidence type="ECO:0000259" key="8">
    <source>
        <dbReference type="Pfam" id="PF04389"/>
    </source>
</evidence>
<evidence type="ECO:0000313" key="10">
    <source>
        <dbReference type="Proteomes" id="UP000282106"/>
    </source>
</evidence>
<dbReference type="CDD" id="cd04821">
    <property type="entry name" value="PA_M28_1_2"/>
    <property type="match status" value="1"/>
</dbReference>
<dbReference type="PROSITE" id="PS51257">
    <property type="entry name" value="PROKAR_LIPOPROTEIN"/>
    <property type="match status" value="1"/>
</dbReference>